<sequence>MGIILCQVHGKQNFSKVCTHIWKEFANNNFPPMRKLPGYGVRVCDKCYEENYVEELPKITFEQLLNLPEEAYLKLSETLYPKYPNLSGSIKCVECIRYIELISARKNKKEPSFEPFENTLMYRDTEKIEELKKVLTSNFKFPKFRKSPLCFKPTDAFFIQSGGFSYPFSIKFYYITEKRHQEEILKLIDNFFEEIPQKQRHISFYESENWITEKVKIGIRTYKGEEKLLLENIVK</sequence>
<comment type="caution">
    <text evidence="1">The sequence shown here is derived from an EMBL/GenBank/DDBJ whole genome shotgun (WGS) entry which is preliminary data.</text>
</comment>
<protein>
    <submittedName>
        <fullName evidence="1">Uncharacterized protein</fullName>
    </submittedName>
</protein>
<evidence type="ECO:0000313" key="2">
    <source>
        <dbReference type="Proteomes" id="UP000746690"/>
    </source>
</evidence>
<dbReference type="EMBL" id="JABBHF010000002">
    <property type="protein sequence ID" value="NMH86764.1"/>
    <property type="molecule type" value="Genomic_DNA"/>
</dbReference>
<name>A0ABX1RX26_9FLAO</name>
<keyword evidence="2" id="KW-1185">Reference proteome</keyword>
<proteinExistence type="predicted"/>
<dbReference type="RefSeq" id="WP_169670617.1">
    <property type="nucleotide sequence ID" value="NZ_JABBHF010000002.1"/>
</dbReference>
<evidence type="ECO:0000313" key="1">
    <source>
        <dbReference type="EMBL" id="NMH86764.1"/>
    </source>
</evidence>
<reference evidence="1 2" key="1">
    <citation type="submission" date="2020-04" db="EMBL/GenBank/DDBJ databases">
        <title>A Flavivirga sp. nov.</title>
        <authorList>
            <person name="Sun X."/>
        </authorList>
    </citation>
    <scope>NUCLEOTIDE SEQUENCE [LARGE SCALE GENOMIC DNA]</scope>
    <source>
        <strain evidence="1 2">Y03</strain>
    </source>
</reference>
<accession>A0ABX1RX26</accession>
<dbReference type="Proteomes" id="UP000746690">
    <property type="component" value="Unassembled WGS sequence"/>
</dbReference>
<gene>
    <name evidence="1" type="ORF">HHX25_04560</name>
</gene>
<organism evidence="1 2">
    <name type="scientific">Flavivirga algicola</name>
    <dbReference type="NCBI Taxonomy" id="2729136"/>
    <lineage>
        <taxon>Bacteria</taxon>
        <taxon>Pseudomonadati</taxon>
        <taxon>Bacteroidota</taxon>
        <taxon>Flavobacteriia</taxon>
        <taxon>Flavobacteriales</taxon>
        <taxon>Flavobacteriaceae</taxon>
        <taxon>Flavivirga</taxon>
    </lineage>
</organism>